<evidence type="ECO:0000313" key="2">
    <source>
        <dbReference type="Proteomes" id="UP001054945"/>
    </source>
</evidence>
<organism evidence="1 2">
    <name type="scientific">Caerostris extrusa</name>
    <name type="common">Bark spider</name>
    <name type="synonym">Caerostris bankana</name>
    <dbReference type="NCBI Taxonomy" id="172846"/>
    <lineage>
        <taxon>Eukaryota</taxon>
        <taxon>Metazoa</taxon>
        <taxon>Ecdysozoa</taxon>
        <taxon>Arthropoda</taxon>
        <taxon>Chelicerata</taxon>
        <taxon>Arachnida</taxon>
        <taxon>Araneae</taxon>
        <taxon>Araneomorphae</taxon>
        <taxon>Entelegynae</taxon>
        <taxon>Araneoidea</taxon>
        <taxon>Araneidae</taxon>
        <taxon>Caerostris</taxon>
    </lineage>
</organism>
<keyword evidence="2" id="KW-1185">Reference proteome</keyword>
<reference evidence="1 2" key="1">
    <citation type="submission" date="2021-06" db="EMBL/GenBank/DDBJ databases">
        <title>Caerostris extrusa draft genome.</title>
        <authorList>
            <person name="Kono N."/>
            <person name="Arakawa K."/>
        </authorList>
    </citation>
    <scope>NUCLEOTIDE SEQUENCE [LARGE SCALE GENOMIC DNA]</scope>
</reference>
<proteinExistence type="predicted"/>
<dbReference type="EMBL" id="BPLR01017810">
    <property type="protein sequence ID" value="GIY94637.1"/>
    <property type="molecule type" value="Genomic_DNA"/>
</dbReference>
<sequence>MNVLWYPIMDDLCAGSKNVSAFLSFFWRCRGSVKAKTTTLIGANSPHFRHSLSEIIQSNDLIPFPAATTCYFSASPTLSLEKFARKRMALNW</sequence>
<protein>
    <submittedName>
        <fullName evidence="1">Uncharacterized protein</fullName>
    </submittedName>
</protein>
<comment type="caution">
    <text evidence="1">The sequence shown here is derived from an EMBL/GenBank/DDBJ whole genome shotgun (WGS) entry which is preliminary data.</text>
</comment>
<evidence type="ECO:0000313" key="1">
    <source>
        <dbReference type="EMBL" id="GIY94637.1"/>
    </source>
</evidence>
<accession>A0AAV4XJ14</accession>
<gene>
    <name evidence="1" type="ORF">CEXT_185801</name>
</gene>
<dbReference type="AlphaFoldDB" id="A0AAV4XJ14"/>
<dbReference type="Proteomes" id="UP001054945">
    <property type="component" value="Unassembled WGS sequence"/>
</dbReference>
<name>A0AAV4XJ14_CAEEX</name>